<feature type="region of interest" description="Disordered" evidence="1">
    <location>
        <begin position="1"/>
        <end position="34"/>
    </location>
</feature>
<dbReference type="InterPro" id="IPR032675">
    <property type="entry name" value="LRR_dom_sf"/>
</dbReference>
<dbReference type="AlphaFoldDB" id="A0A2X0KPM4"/>
<dbReference type="Gene3D" id="3.80.10.10">
    <property type="entry name" value="Ribonuclease Inhibitor"/>
    <property type="match status" value="1"/>
</dbReference>
<dbReference type="OrthoDB" id="10361333at2759"/>
<name>A0A2X0KPM4_9BASI</name>
<proteinExistence type="predicted"/>
<evidence type="ECO:0000313" key="2">
    <source>
        <dbReference type="EMBL" id="SCZ90788.1"/>
    </source>
</evidence>
<evidence type="ECO:0000313" key="3">
    <source>
        <dbReference type="Proteomes" id="UP000249723"/>
    </source>
</evidence>
<dbReference type="Proteomes" id="UP000249723">
    <property type="component" value="Unassembled WGS sequence"/>
</dbReference>
<sequence>MQLGPLRSTGRLPDGPLEDKKAEDGSGGLHAVQTAKKTRTLAEWAALGRSPTPTFRLLDLPEDIIDLILQFVALVRLTTQLCSIIAEVLNPIPSQIQIFNRFRRLHYLRFIQTALETVKDVTIPPNARFVELSTQVMTYSEIGGSGASASRSRNWSFPMGFSLLITSNLTELRLRHLQFDMWLLPVRTMAQFLLEQCKALTELKLTLWNVKRPIAQWVRMWDRLEVFEIECRPLQKSPSATIFTQLPLETALQSLIVRLLGRFIIGSTVRSSPLKSQLTGRCVDLLQIPSDAALRSLSVTIFRSSQSRPSRTVGERLCAALECFSPAGPKIRHLSLDEFTLLKPQDVEWPAEKFPNVRELHLGDRIVWAGGRVSPSQRLR</sequence>
<keyword evidence="3" id="KW-1185">Reference proteome</keyword>
<dbReference type="EMBL" id="FMWP01000014">
    <property type="protein sequence ID" value="SCZ90788.1"/>
    <property type="molecule type" value="Genomic_DNA"/>
</dbReference>
<organism evidence="2 3">
    <name type="scientific">Microbotryum saponariae</name>
    <dbReference type="NCBI Taxonomy" id="289078"/>
    <lineage>
        <taxon>Eukaryota</taxon>
        <taxon>Fungi</taxon>
        <taxon>Dikarya</taxon>
        <taxon>Basidiomycota</taxon>
        <taxon>Pucciniomycotina</taxon>
        <taxon>Microbotryomycetes</taxon>
        <taxon>Microbotryales</taxon>
        <taxon>Microbotryaceae</taxon>
        <taxon>Microbotryum</taxon>
    </lineage>
</organism>
<protein>
    <submittedName>
        <fullName evidence="2">BZ3500_MvSof-1268-A1-R1_Chr1-3g02251 protein</fullName>
    </submittedName>
</protein>
<dbReference type="SUPFAM" id="SSF52047">
    <property type="entry name" value="RNI-like"/>
    <property type="match status" value="1"/>
</dbReference>
<evidence type="ECO:0000256" key="1">
    <source>
        <dbReference type="SAM" id="MobiDB-lite"/>
    </source>
</evidence>
<gene>
    <name evidence="2" type="ORF">BZ3500_MVSOF-1268-A1-R1_CHR1-3G02251</name>
</gene>
<accession>A0A2X0KPM4</accession>
<reference evidence="3" key="1">
    <citation type="submission" date="2016-10" db="EMBL/GenBank/DDBJ databases">
        <authorList>
            <person name="Jeantristanb JTB J.-T."/>
            <person name="Ricardo R."/>
        </authorList>
    </citation>
    <scope>NUCLEOTIDE SEQUENCE [LARGE SCALE GENOMIC DNA]</scope>
</reference>